<comment type="caution">
    <text evidence="2">The sequence shown here is derived from an EMBL/GenBank/DDBJ whole genome shotgun (WGS) entry which is preliminary data.</text>
</comment>
<feature type="transmembrane region" description="Helical" evidence="1">
    <location>
        <begin position="195"/>
        <end position="214"/>
    </location>
</feature>
<keyword evidence="3" id="KW-1185">Reference proteome</keyword>
<dbReference type="Proteomes" id="UP000261828">
    <property type="component" value="Unassembled WGS sequence"/>
</dbReference>
<feature type="transmembrane region" description="Helical" evidence="1">
    <location>
        <begin position="226"/>
        <end position="243"/>
    </location>
</feature>
<feature type="transmembrane region" description="Helical" evidence="1">
    <location>
        <begin position="12"/>
        <end position="33"/>
    </location>
</feature>
<evidence type="ECO:0000313" key="2">
    <source>
        <dbReference type="EMBL" id="RDY60651.1"/>
    </source>
</evidence>
<gene>
    <name evidence="2" type="ORF">DX873_00270</name>
</gene>
<feature type="transmembrane region" description="Helical" evidence="1">
    <location>
        <begin position="98"/>
        <end position="117"/>
    </location>
</feature>
<proteinExistence type="predicted"/>
<keyword evidence="1" id="KW-0472">Membrane</keyword>
<keyword evidence="1" id="KW-0812">Transmembrane</keyword>
<feature type="transmembrane region" description="Helical" evidence="1">
    <location>
        <begin position="76"/>
        <end position="92"/>
    </location>
</feature>
<dbReference type="PROSITE" id="PS51257">
    <property type="entry name" value="PROKAR_LIPOPROTEIN"/>
    <property type="match status" value="1"/>
</dbReference>
<organism evidence="2 3">
    <name type="scientific">Flagellimonas nanhaiensis</name>
    <dbReference type="NCBI Taxonomy" id="2292706"/>
    <lineage>
        <taxon>Bacteria</taxon>
        <taxon>Pseudomonadati</taxon>
        <taxon>Bacteroidota</taxon>
        <taxon>Flavobacteriia</taxon>
        <taxon>Flavobacteriales</taxon>
        <taxon>Flavobacteriaceae</taxon>
        <taxon>Flagellimonas</taxon>
    </lineage>
</organism>
<name>A0A371JS58_9FLAO</name>
<feature type="transmembrane region" description="Helical" evidence="1">
    <location>
        <begin position="129"/>
        <end position="148"/>
    </location>
</feature>
<feature type="transmembrane region" description="Helical" evidence="1">
    <location>
        <begin position="39"/>
        <end position="56"/>
    </location>
</feature>
<dbReference type="EMBL" id="QTJX01000001">
    <property type="protein sequence ID" value="RDY60651.1"/>
    <property type="molecule type" value="Genomic_DNA"/>
</dbReference>
<feature type="transmembrane region" description="Helical" evidence="1">
    <location>
        <begin position="250"/>
        <end position="270"/>
    </location>
</feature>
<evidence type="ECO:0000313" key="3">
    <source>
        <dbReference type="Proteomes" id="UP000261828"/>
    </source>
</evidence>
<protein>
    <recommendedName>
        <fullName evidence="4">Prenyltransferase</fullName>
    </recommendedName>
</protein>
<keyword evidence="1" id="KW-1133">Transmembrane helix</keyword>
<feature type="transmembrane region" description="Helical" evidence="1">
    <location>
        <begin position="154"/>
        <end position="174"/>
    </location>
</feature>
<evidence type="ECO:0008006" key="4">
    <source>
        <dbReference type="Google" id="ProtNLM"/>
    </source>
</evidence>
<accession>A0A371JS58</accession>
<dbReference type="OrthoDB" id="1467772at2"/>
<dbReference type="RefSeq" id="WP_116182539.1">
    <property type="nucleotide sequence ID" value="NZ_QTJX01000001.1"/>
</dbReference>
<evidence type="ECO:0000256" key="1">
    <source>
        <dbReference type="SAM" id="Phobius"/>
    </source>
</evidence>
<dbReference type="AlphaFoldDB" id="A0A371JS58"/>
<reference evidence="2 3" key="1">
    <citation type="submission" date="2018-08" db="EMBL/GenBank/DDBJ databases">
        <title>Muricauda nanhaiensis sp. nov., isolated from seawater of the South China Sea.</title>
        <authorList>
            <person name="Dang Y."/>
        </authorList>
    </citation>
    <scope>NUCLEOTIDE SEQUENCE [LARGE SCALE GENOMIC DNA]</scope>
    <source>
        <strain evidence="2 3">SM1704</strain>
    </source>
</reference>
<sequence>MRTLKFIFDFYLDASIHVALAVISLMGCTFYFLNISWNLSLMGFVFFSTVVCYNFIKYGVEAYKYIIVSNSYHKGIQVFSFLSFGLAMYFFVQLNTSIWIAVVVLGLLSTLYAVPLLPDAKNLRNLAGFKVYIVALVWTGFTVLLPVLDVDYSIGWDIGVLMAQRFILVLVLLLPFEIRDLKWDDQNLRTLPQVLGVKKTIGLGLGLTMLFFTLTFLKDEITTMEIWTRLVLGILLISVLLVNQKKRGGYFVSFWVEGIPIIWLAVLRMASNF</sequence>